<name>A0A3M6QEC0_9BURK</name>
<keyword evidence="5 11" id="KW-0812">Transmembrane</keyword>
<dbReference type="EMBL" id="RDQM01000001">
    <property type="protein sequence ID" value="RMX01454.1"/>
    <property type="molecule type" value="Genomic_DNA"/>
</dbReference>
<dbReference type="InterPro" id="IPR010917">
    <property type="entry name" value="TonB_rcpt_CS"/>
</dbReference>
<dbReference type="GO" id="GO:0044718">
    <property type="term" value="P:siderophore transmembrane transport"/>
    <property type="evidence" value="ECO:0007669"/>
    <property type="project" value="TreeGrafter"/>
</dbReference>
<evidence type="ECO:0000256" key="13">
    <source>
        <dbReference type="RuleBase" id="RU003357"/>
    </source>
</evidence>
<dbReference type="PROSITE" id="PS01156">
    <property type="entry name" value="TONB_DEPENDENT_REC_2"/>
    <property type="match status" value="1"/>
</dbReference>
<reference evidence="16 17" key="1">
    <citation type="submission" date="2018-10" db="EMBL/GenBank/DDBJ databases">
        <title>Comamonadaceae CDC group NO-1 genome sequencing and assembly.</title>
        <authorList>
            <person name="Bernier A.-M."/>
            <person name="Bernard K."/>
        </authorList>
    </citation>
    <scope>NUCLEOTIDE SEQUENCE [LARGE SCALE GENOMIC DNA]</scope>
    <source>
        <strain evidence="16 17">NML970147</strain>
    </source>
</reference>
<feature type="short sequence motif" description="TonB C-terminal box" evidence="12">
    <location>
        <begin position="743"/>
        <end position="760"/>
    </location>
</feature>
<evidence type="ECO:0000256" key="1">
    <source>
        <dbReference type="ARBA" id="ARBA00004571"/>
    </source>
</evidence>
<keyword evidence="4 11" id="KW-1134">Transmembrane beta strand</keyword>
<proteinExistence type="inferred from homology"/>
<evidence type="ECO:0000313" key="16">
    <source>
        <dbReference type="EMBL" id="RMX01454.1"/>
    </source>
</evidence>
<evidence type="ECO:0000313" key="17">
    <source>
        <dbReference type="Proteomes" id="UP000267521"/>
    </source>
</evidence>
<evidence type="ECO:0000256" key="10">
    <source>
        <dbReference type="ARBA" id="ARBA00023237"/>
    </source>
</evidence>
<dbReference type="PANTHER" id="PTHR30069">
    <property type="entry name" value="TONB-DEPENDENT OUTER MEMBRANE RECEPTOR"/>
    <property type="match status" value="1"/>
</dbReference>
<dbReference type="PANTHER" id="PTHR30069:SF29">
    <property type="entry name" value="HEMOGLOBIN AND HEMOGLOBIN-HAPTOGLOBIN-BINDING PROTEIN 1-RELATED"/>
    <property type="match status" value="1"/>
</dbReference>
<dbReference type="PROSITE" id="PS52016">
    <property type="entry name" value="TONB_DEPENDENT_REC_3"/>
    <property type="match status" value="1"/>
</dbReference>
<comment type="similarity">
    <text evidence="2 11 13">Belongs to the TonB-dependent receptor family.</text>
</comment>
<evidence type="ECO:0000256" key="7">
    <source>
        <dbReference type="ARBA" id="ARBA00023077"/>
    </source>
</evidence>
<dbReference type="CDD" id="cd01347">
    <property type="entry name" value="ligand_gated_channel"/>
    <property type="match status" value="1"/>
</dbReference>
<dbReference type="Gene3D" id="2.40.170.20">
    <property type="entry name" value="TonB-dependent receptor, beta-barrel domain"/>
    <property type="match status" value="1"/>
</dbReference>
<keyword evidence="9 16" id="KW-0675">Receptor</keyword>
<evidence type="ECO:0000256" key="12">
    <source>
        <dbReference type="PROSITE-ProRule" id="PRU10144"/>
    </source>
</evidence>
<dbReference type="Pfam" id="PF00593">
    <property type="entry name" value="TonB_dep_Rec_b-barrel"/>
    <property type="match status" value="1"/>
</dbReference>
<keyword evidence="10 11" id="KW-0998">Cell outer membrane</keyword>
<dbReference type="InterPro" id="IPR037066">
    <property type="entry name" value="Plug_dom_sf"/>
</dbReference>
<evidence type="ECO:0000259" key="15">
    <source>
        <dbReference type="Pfam" id="PF07715"/>
    </source>
</evidence>
<dbReference type="Pfam" id="PF07715">
    <property type="entry name" value="Plug"/>
    <property type="match status" value="1"/>
</dbReference>
<dbReference type="InterPro" id="IPR012910">
    <property type="entry name" value="Plug_dom"/>
</dbReference>
<comment type="caution">
    <text evidence="16">The sequence shown here is derived from an EMBL/GenBank/DDBJ whole genome shotgun (WGS) entry which is preliminary data.</text>
</comment>
<dbReference type="InterPro" id="IPR036942">
    <property type="entry name" value="Beta-barrel_TonB_sf"/>
</dbReference>
<evidence type="ECO:0000256" key="3">
    <source>
        <dbReference type="ARBA" id="ARBA00022448"/>
    </source>
</evidence>
<dbReference type="SUPFAM" id="SSF56935">
    <property type="entry name" value="Porins"/>
    <property type="match status" value="1"/>
</dbReference>
<dbReference type="InterPro" id="IPR039426">
    <property type="entry name" value="TonB-dep_rcpt-like"/>
</dbReference>
<accession>A0A3M6QEC0</accession>
<feature type="domain" description="TonB-dependent receptor plug" evidence="15">
    <location>
        <begin position="92"/>
        <end position="190"/>
    </location>
</feature>
<keyword evidence="7 13" id="KW-0798">TonB box</keyword>
<evidence type="ECO:0000256" key="8">
    <source>
        <dbReference type="ARBA" id="ARBA00023136"/>
    </source>
</evidence>
<dbReference type="InterPro" id="IPR000531">
    <property type="entry name" value="Beta-barrel_TonB"/>
</dbReference>
<dbReference type="AlphaFoldDB" id="A0A3M6QEC0"/>
<organism evidence="16 17">
    <name type="scientific">Allofranklinella schreckenbergeri</name>
    <dbReference type="NCBI Taxonomy" id="1076744"/>
    <lineage>
        <taxon>Bacteria</taxon>
        <taxon>Pseudomonadati</taxon>
        <taxon>Pseudomonadota</taxon>
        <taxon>Betaproteobacteria</taxon>
        <taxon>Burkholderiales</taxon>
        <taxon>Comamonadaceae</taxon>
        <taxon>Allofranklinella</taxon>
    </lineage>
</organism>
<dbReference type="Proteomes" id="UP000267521">
    <property type="component" value="Unassembled WGS sequence"/>
</dbReference>
<evidence type="ECO:0000259" key="14">
    <source>
        <dbReference type="Pfam" id="PF00593"/>
    </source>
</evidence>
<dbReference type="GO" id="GO:0009279">
    <property type="term" value="C:cell outer membrane"/>
    <property type="evidence" value="ECO:0007669"/>
    <property type="project" value="UniProtKB-SubCell"/>
</dbReference>
<dbReference type="Gene3D" id="2.170.130.10">
    <property type="entry name" value="TonB-dependent receptor, plug domain"/>
    <property type="match status" value="1"/>
</dbReference>
<dbReference type="GO" id="GO:0015344">
    <property type="term" value="F:siderophore uptake transmembrane transporter activity"/>
    <property type="evidence" value="ECO:0007669"/>
    <property type="project" value="TreeGrafter"/>
</dbReference>
<evidence type="ECO:0000256" key="11">
    <source>
        <dbReference type="PROSITE-ProRule" id="PRU01360"/>
    </source>
</evidence>
<evidence type="ECO:0000256" key="9">
    <source>
        <dbReference type="ARBA" id="ARBA00023170"/>
    </source>
</evidence>
<feature type="domain" description="TonB-dependent receptor-like beta-barrel" evidence="14">
    <location>
        <begin position="295"/>
        <end position="723"/>
    </location>
</feature>
<keyword evidence="6" id="KW-0732">Signal</keyword>
<gene>
    <name evidence="16" type="ORF">EBQ26_01400</name>
</gene>
<keyword evidence="8 11" id="KW-0472">Membrane</keyword>
<evidence type="ECO:0000256" key="4">
    <source>
        <dbReference type="ARBA" id="ARBA00022452"/>
    </source>
</evidence>
<protein>
    <submittedName>
        <fullName evidence="16">TonB-dependent receptor</fullName>
    </submittedName>
</protein>
<comment type="subcellular location">
    <subcellularLocation>
        <location evidence="1 11">Cell outer membrane</location>
        <topology evidence="1 11">Multi-pass membrane protein</topology>
    </subcellularLocation>
</comment>
<evidence type="ECO:0000256" key="6">
    <source>
        <dbReference type="ARBA" id="ARBA00022729"/>
    </source>
</evidence>
<sequence>MRSFFAFRNNHGMPLALAGQRAVRAVLGQAGSAWRKETELMRFTKTPLALLAAQVCCHAVWAQAPAAPATATAAAPALPAVTVLGHIDGDRIGQETLEKEPPKNIRDLFKQTVGVDFSATGPGRQLGDIEVRGMGGLGSSLGVGSNRVTLEVDGMDISQSFQFGHNMRQGRQYFDPADLKAVEIHKGPGANGLAGNVQMRTKDPVDYLRTGQNVGGEVRAGYSGDTREGSVGASIAARINNANSASLSYTRRSFHELDNKDGIAMDGPQRSKLNPMDGTSHSLNGKWVIQPNAQHKLTVAAQHFNTKYDTDQRSSLGVSRGTTTYAYRNIQKNERNALSLIHEGQAEAAAFDRFQWQISAQRTASEGRNAYSRRNAAGVESHLQDNNDFTVKAYALKADFDKTLGGHATQGGLQHDLRYGLKLQHGELEMTTVGIGSDGVAKARSFFPKNKQWQAQLHVADRMQWGLSGFSLTPSLSLTHIRIDPSMPAGVAPQPGTQAYRKTAPGAGLLLEWQPNEQHLLSASYQRATRMPGFGETNGQNYGHWLGRPNPDLKPEAADAVELGWSSFSPLGQQKTAVFYNRYNDMIDVTCESNRNTGNYCDIFNRPGRVKLYGLEWEGRLQLDALGAPRGLALEGGMIYTKGSSANGYAEGRANPFNGHVGLRYNHPADIWGVIARLNFSQGKKTKDLPKGYHGTAGYGVLDLVAHYKPTEQLTLSAGIYNVGDKRYVRWSNYRSAATRPDGAYTEAGRYFGLNVRYQF</sequence>
<evidence type="ECO:0000256" key="2">
    <source>
        <dbReference type="ARBA" id="ARBA00009810"/>
    </source>
</evidence>
<evidence type="ECO:0000256" key="5">
    <source>
        <dbReference type="ARBA" id="ARBA00022692"/>
    </source>
</evidence>
<keyword evidence="3 11" id="KW-0813">Transport</keyword>